<evidence type="ECO:0000256" key="2">
    <source>
        <dbReference type="ARBA" id="ARBA00008954"/>
    </source>
</evidence>
<protein>
    <submittedName>
        <fullName evidence="7">Aspartate aminotransferase family protein</fullName>
    </submittedName>
</protein>
<evidence type="ECO:0000256" key="1">
    <source>
        <dbReference type="ARBA" id="ARBA00001933"/>
    </source>
</evidence>
<dbReference type="Gene3D" id="3.90.1150.10">
    <property type="entry name" value="Aspartate Aminotransferase, domain 1"/>
    <property type="match status" value="1"/>
</dbReference>
<keyword evidence="4 7" id="KW-0808">Transferase</keyword>
<dbReference type="SUPFAM" id="SSF53383">
    <property type="entry name" value="PLP-dependent transferases"/>
    <property type="match status" value="1"/>
</dbReference>
<dbReference type="Pfam" id="PF00202">
    <property type="entry name" value="Aminotran_3"/>
    <property type="match status" value="1"/>
</dbReference>
<evidence type="ECO:0000256" key="6">
    <source>
        <dbReference type="RuleBase" id="RU003560"/>
    </source>
</evidence>
<dbReference type="CDD" id="cd00610">
    <property type="entry name" value="OAT_like"/>
    <property type="match status" value="1"/>
</dbReference>
<reference evidence="7 8" key="1">
    <citation type="submission" date="2017-12" db="EMBL/GenBank/DDBJ databases">
        <title>Anaerobic carbon monoxide metabolism by Pleomorphomonas carboxyditropha sp. nov., a new mesophilic hydrogenogenic carboxidotroph.</title>
        <authorList>
            <person name="Esquivel-Elizondo S."/>
            <person name="Krajmalnik-Brown R."/>
        </authorList>
    </citation>
    <scope>NUCLEOTIDE SEQUENCE [LARGE SCALE GENOMIC DNA]</scope>
    <source>
        <strain evidence="7 8">R5-392</strain>
    </source>
</reference>
<evidence type="ECO:0000313" key="8">
    <source>
        <dbReference type="Proteomes" id="UP000233491"/>
    </source>
</evidence>
<keyword evidence="3 7" id="KW-0032">Aminotransferase</keyword>
<dbReference type="RefSeq" id="WP_101291337.1">
    <property type="nucleotide sequence ID" value="NZ_FOUQ01000019.1"/>
</dbReference>
<dbReference type="InterPro" id="IPR049704">
    <property type="entry name" value="Aminotrans_3_PPA_site"/>
</dbReference>
<dbReference type="PANTHER" id="PTHR43094:SF1">
    <property type="entry name" value="AMINOTRANSFERASE CLASS-III"/>
    <property type="match status" value="1"/>
</dbReference>
<organism evidence="7 8">
    <name type="scientific">Pleomorphomonas diazotrophica</name>
    <dbReference type="NCBI Taxonomy" id="1166257"/>
    <lineage>
        <taxon>Bacteria</taxon>
        <taxon>Pseudomonadati</taxon>
        <taxon>Pseudomonadota</taxon>
        <taxon>Alphaproteobacteria</taxon>
        <taxon>Hyphomicrobiales</taxon>
        <taxon>Pleomorphomonadaceae</taxon>
        <taxon>Pleomorphomonas</taxon>
    </lineage>
</organism>
<dbReference type="NCBIfam" id="NF005682">
    <property type="entry name" value="PRK07480.1"/>
    <property type="match status" value="1"/>
</dbReference>
<accession>A0A1I4WMM7</accession>
<comment type="similarity">
    <text evidence="2 6">Belongs to the class-III pyridoxal-phosphate-dependent aminotransferase family.</text>
</comment>
<dbReference type="PANTHER" id="PTHR43094">
    <property type="entry name" value="AMINOTRANSFERASE"/>
    <property type="match status" value="1"/>
</dbReference>
<proteinExistence type="inferred from homology"/>
<evidence type="ECO:0000256" key="4">
    <source>
        <dbReference type="ARBA" id="ARBA00022679"/>
    </source>
</evidence>
<dbReference type="AlphaFoldDB" id="A0A1I4WMM7"/>
<dbReference type="OrthoDB" id="9801834at2"/>
<dbReference type="InterPro" id="IPR005814">
    <property type="entry name" value="Aminotrans_3"/>
</dbReference>
<evidence type="ECO:0000313" key="7">
    <source>
        <dbReference type="EMBL" id="PKR87191.1"/>
    </source>
</evidence>
<dbReference type="InterPro" id="IPR015424">
    <property type="entry name" value="PyrdxlP-dep_Trfase"/>
</dbReference>
<dbReference type="Gene3D" id="3.40.640.10">
    <property type="entry name" value="Type I PLP-dependent aspartate aminotransferase-like (Major domain)"/>
    <property type="match status" value="1"/>
</dbReference>
<comment type="cofactor">
    <cofactor evidence="1">
        <name>pyridoxal 5'-phosphate</name>
        <dbReference type="ChEBI" id="CHEBI:597326"/>
    </cofactor>
</comment>
<name>A0A1I4WMM7_9HYPH</name>
<dbReference type="EMBL" id="PJNW01000024">
    <property type="protein sequence ID" value="PKR87191.1"/>
    <property type="molecule type" value="Genomic_DNA"/>
</dbReference>
<keyword evidence="5 6" id="KW-0663">Pyridoxal phosphate</keyword>
<dbReference type="GO" id="GO:0030170">
    <property type="term" value="F:pyridoxal phosphate binding"/>
    <property type="evidence" value="ECO:0007669"/>
    <property type="project" value="InterPro"/>
</dbReference>
<dbReference type="GO" id="GO:0008483">
    <property type="term" value="F:transaminase activity"/>
    <property type="evidence" value="ECO:0007669"/>
    <property type="project" value="UniProtKB-KW"/>
</dbReference>
<dbReference type="Proteomes" id="UP000233491">
    <property type="component" value="Unassembled WGS sequence"/>
</dbReference>
<evidence type="ECO:0000256" key="5">
    <source>
        <dbReference type="ARBA" id="ARBA00022898"/>
    </source>
</evidence>
<comment type="caution">
    <text evidence="7">The sequence shown here is derived from an EMBL/GenBank/DDBJ whole genome shotgun (WGS) entry which is preliminary data.</text>
</comment>
<sequence length="461" mass="50340">MLTHNKYPTEHYRALDAAHHLHPFSDTRSLNAGGVRVIVKGEGVWLTDSDGNRILDGMSGLWCVNIGHGRREIAEAVQQQMAEISYYNTFFKTTHPPAVELAALIAEVTPEGFNRVFFCGSGSEANDTILRMARTYWATLGKPSKQVIIARRNAYHGSTVAGASLGGMAPMHAQGGLPIPGIRHIGQPYWFDHGGDLSPAEFGLKAARELEAAIDEIGEDKVAAFIAEPIQGAGGVIIPPDTYWPEVARICRERDILFVSDEVICGFGRLGSWFGAEHFGMKPDLMPVAKGLSSGYLPIGGVLVSDKVAGVIEDTGEFNHGFTYSAHPVCAAAAIANLKVLREEKLVERVRDDIGPYLRERWMKLADHPLVGEARMTGLMGALELVPAKPSHRRFAGDGSIGLRCREHSFRNGLVMRHVHDTMVIAPPFVLSHEEADELIRLATLTLDMTHADLKRDGLMG</sequence>
<gene>
    <name evidence="7" type="ORF">CXZ10_21025</name>
</gene>
<dbReference type="FunFam" id="3.40.640.10:FF:000014">
    <property type="entry name" value="Adenosylmethionine-8-amino-7-oxononanoate aminotransferase, probable"/>
    <property type="match status" value="1"/>
</dbReference>
<dbReference type="PROSITE" id="PS00600">
    <property type="entry name" value="AA_TRANSFER_CLASS_3"/>
    <property type="match status" value="1"/>
</dbReference>
<dbReference type="InterPro" id="IPR015422">
    <property type="entry name" value="PyrdxlP-dep_Trfase_small"/>
</dbReference>
<keyword evidence="8" id="KW-1185">Reference proteome</keyword>
<dbReference type="InterPro" id="IPR015421">
    <property type="entry name" value="PyrdxlP-dep_Trfase_major"/>
</dbReference>
<evidence type="ECO:0000256" key="3">
    <source>
        <dbReference type="ARBA" id="ARBA00022576"/>
    </source>
</evidence>